<dbReference type="GO" id="GO:0022857">
    <property type="term" value="F:transmembrane transporter activity"/>
    <property type="evidence" value="ECO:0007669"/>
    <property type="project" value="InterPro"/>
</dbReference>
<dbReference type="CDD" id="cd17388">
    <property type="entry name" value="MFS_TetA"/>
    <property type="match status" value="1"/>
</dbReference>
<dbReference type="SUPFAM" id="SSF103473">
    <property type="entry name" value="MFS general substrate transporter"/>
    <property type="match status" value="1"/>
</dbReference>
<feature type="transmembrane region" description="Helical" evidence="8">
    <location>
        <begin position="371"/>
        <end position="394"/>
    </location>
</feature>
<reference evidence="10 11" key="1">
    <citation type="journal article" date="2018" name="Arch. Microbiol.">
        <title>New insights into the metabolic potential of the phototrophic purple bacterium Rhodopila globiformis DSM 161(T) from its draft genome sequence and evidence for a vanadium-dependent nitrogenase.</title>
        <authorList>
            <person name="Imhoff J.F."/>
            <person name="Rahn T."/>
            <person name="Kunzel S."/>
            <person name="Neulinger S.C."/>
        </authorList>
    </citation>
    <scope>NUCLEOTIDE SEQUENCE [LARGE SCALE GENOMIC DNA]</scope>
    <source>
        <strain evidence="10 11">DSM 161</strain>
    </source>
</reference>
<evidence type="ECO:0000313" key="10">
    <source>
        <dbReference type="EMBL" id="PPQ27459.1"/>
    </source>
</evidence>
<evidence type="ECO:0000256" key="8">
    <source>
        <dbReference type="SAM" id="Phobius"/>
    </source>
</evidence>
<evidence type="ECO:0000256" key="7">
    <source>
        <dbReference type="ARBA" id="ARBA00023136"/>
    </source>
</evidence>
<evidence type="ECO:0000256" key="2">
    <source>
        <dbReference type="ARBA" id="ARBA00004141"/>
    </source>
</evidence>
<dbReference type="InterPro" id="IPR005829">
    <property type="entry name" value="Sugar_transporter_CS"/>
</dbReference>
<sequence length="422" mass="43334">MPQRQPAIGFVLISLVIDALSFGLVVPIVPSLVLELSGQGASGAALWVGLMLAGFAIMQFACAPILGGLSDRFGRRPVLLLSLAGVGINYLLLAWAPSLAWLFLGRLIAGATAASAATASAYIADVTPPQQRAGRFGLIGAMFGIGFILGPALGGVLGAYGLRLPFIVSAVLAGCNVLYGLFVLPESLPPERRRAFDWRRANPLGSLRVVMGSRDLARLTIAWGCTWFAMGALQTTFVLANQVRFGWDTQDNGLALALAGVGSAVMQGLVVRRLIPVLGERRAALIGTSLTTCAYLLIALAPVGWVVLLGIVVQAGGSITNPAVQGLVSASVPADRQGETQGALSSIQGLMAIVSPLVASTVFAHFTGSSALIMLPGAPFVVSALAYCLAFWTVTGIRPPAALARPGSGTALLPGAKGAGGD</sequence>
<evidence type="ECO:0000259" key="9">
    <source>
        <dbReference type="PROSITE" id="PS50850"/>
    </source>
</evidence>
<evidence type="ECO:0000256" key="6">
    <source>
        <dbReference type="ARBA" id="ARBA00022989"/>
    </source>
</evidence>
<feature type="domain" description="Major facilitator superfamily (MFS) profile" evidence="9">
    <location>
        <begin position="7"/>
        <end position="402"/>
    </location>
</feature>
<dbReference type="PANTHER" id="PTHR23504">
    <property type="entry name" value="MAJOR FACILITATOR SUPERFAMILY DOMAIN-CONTAINING PROTEIN 10"/>
    <property type="match status" value="1"/>
</dbReference>
<feature type="transmembrane region" description="Helical" evidence="8">
    <location>
        <begin position="78"/>
        <end position="97"/>
    </location>
</feature>
<name>A0A2S6MYN4_RHOGL</name>
<dbReference type="PROSITE" id="PS00216">
    <property type="entry name" value="SUGAR_TRANSPORT_1"/>
    <property type="match status" value="1"/>
</dbReference>
<dbReference type="AlphaFoldDB" id="A0A2S6MYN4"/>
<dbReference type="GO" id="GO:0016020">
    <property type="term" value="C:membrane"/>
    <property type="evidence" value="ECO:0007669"/>
    <property type="project" value="UniProtKB-SubCell"/>
</dbReference>
<comment type="subcellular location">
    <subcellularLocation>
        <location evidence="2">Membrane</location>
        <topology evidence="2">Multi-pass membrane protein</topology>
    </subcellularLocation>
</comment>
<keyword evidence="7 8" id="KW-0472">Membrane</keyword>
<evidence type="ECO:0000313" key="11">
    <source>
        <dbReference type="Proteomes" id="UP000239724"/>
    </source>
</evidence>
<dbReference type="InterPro" id="IPR020846">
    <property type="entry name" value="MFS_dom"/>
</dbReference>
<dbReference type="InterPro" id="IPR001958">
    <property type="entry name" value="Tet-R_TetA/multi-R_MdtG-like"/>
</dbReference>
<dbReference type="InterPro" id="IPR036259">
    <property type="entry name" value="MFS_trans_sf"/>
</dbReference>
<dbReference type="PROSITE" id="PS50850">
    <property type="entry name" value="MFS"/>
    <property type="match status" value="1"/>
</dbReference>
<accession>A0A2S6MYN4</accession>
<feature type="transmembrane region" description="Helical" evidence="8">
    <location>
        <begin position="103"/>
        <end position="124"/>
    </location>
</feature>
<dbReference type="Proteomes" id="UP000239724">
    <property type="component" value="Unassembled WGS sequence"/>
</dbReference>
<keyword evidence="5 8" id="KW-0812">Transmembrane</keyword>
<keyword evidence="6 8" id="KW-1133">Transmembrane helix</keyword>
<gene>
    <name evidence="10" type="ORF">CCS01_27295</name>
</gene>
<keyword evidence="4" id="KW-0813">Transport</keyword>
<proteinExistence type="inferred from homology"/>
<dbReference type="InterPro" id="IPR011701">
    <property type="entry name" value="MFS"/>
</dbReference>
<feature type="transmembrane region" description="Helical" evidence="8">
    <location>
        <begin position="252"/>
        <end position="271"/>
    </location>
</feature>
<feature type="transmembrane region" description="Helical" evidence="8">
    <location>
        <begin position="166"/>
        <end position="184"/>
    </location>
</feature>
<comment type="function">
    <text evidence="1">Resistance to tetracycline by an active tetracycline efflux. This is an energy-dependent process that decreases the accumulation of the antibiotic in whole cells. This protein functions as a metal-tetracycline/H(+) antiporter.</text>
</comment>
<evidence type="ECO:0000256" key="3">
    <source>
        <dbReference type="ARBA" id="ARBA00007520"/>
    </source>
</evidence>
<dbReference type="Pfam" id="PF07690">
    <property type="entry name" value="MFS_1"/>
    <property type="match status" value="1"/>
</dbReference>
<dbReference type="Gene3D" id="1.20.1250.20">
    <property type="entry name" value="MFS general substrate transporter like domains"/>
    <property type="match status" value="1"/>
</dbReference>
<protein>
    <recommendedName>
        <fullName evidence="9">Major facilitator superfamily (MFS) profile domain-containing protein</fullName>
    </recommendedName>
</protein>
<feature type="transmembrane region" description="Helical" evidence="8">
    <location>
        <begin position="136"/>
        <end position="160"/>
    </location>
</feature>
<feature type="transmembrane region" description="Helical" evidence="8">
    <location>
        <begin position="283"/>
        <end position="313"/>
    </location>
</feature>
<organism evidence="10 11">
    <name type="scientific">Rhodopila globiformis</name>
    <name type="common">Rhodopseudomonas globiformis</name>
    <dbReference type="NCBI Taxonomy" id="1071"/>
    <lineage>
        <taxon>Bacteria</taxon>
        <taxon>Pseudomonadati</taxon>
        <taxon>Pseudomonadota</taxon>
        <taxon>Alphaproteobacteria</taxon>
        <taxon>Acetobacterales</taxon>
        <taxon>Acetobacteraceae</taxon>
        <taxon>Rhodopila</taxon>
    </lineage>
</organism>
<dbReference type="PANTHER" id="PTHR23504:SF15">
    <property type="entry name" value="MAJOR FACILITATOR SUPERFAMILY (MFS) PROFILE DOMAIN-CONTAINING PROTEIN"/>
    <property type="match status" value="1"/>
</dbReference>
<comment type="caution">
    <text evidence="10">The sequence shown here is derived from an EMBL/GenBank/DDBJ whole genome shotgun (WGS) entry which is preliminary data.</text>
</comment>
<evidence type="ECO:0000256" key="4">
    <source>
        <dbReference type="ARBA" id="ARBA00022448"/>
    </source>
</evidence>
<dbReference type="EMBL" id="NHRY01000258">
    <property type="protein sequence ID" value="PPQ27459.1"/>
    <property type="molecule type" value="Genomic_DNA"/>
</dbReference>
<feature type="transmembrane region" description="Helical" evidence="8">
    <location>
        <begin position="7"/>
        <end position="32"/>
    </location>
</feature>
<feature type="transmembrane region" description="Helical" evidence="8">
    <location>
        <begin position="44"/>
        <end position="66"/>
    </location>
</feature>
<feature type="transmembrane region" description="Helical" evidence="8">
    <location>
        <begin position="216"/>
        <end position="240"/>
    </location>
</feature>
<keyword evidence="11" id="KW-1185">Reference proteome</keyword>
<comment type="similarity">
    <text evidence="3">Belongs to the major facilitator superfamily. TCR/Tet family.</text>
</comment>
<evidence type="ECO:0000256" key="5">
    <source>
        <dbReference type="ARBA" id="ARBA00022692"/>
    </source>
</evidence>
<evidence type="ECO:0000256" key="1">
    <source>
        <dbReference type="ARBA" id="ARBA00003279"/>
    </source>
</evidence>
<dbReference type="PRINTS" id="PR01035">
    <property type="entry name" value="TCRTETA"/>
</dbReference>